<accession>A0AC60AAU2</accession>
<evidence type="ECO:0000313" key="1">
    <source>
        <dbReference type="EMBL" id="CAN0572283.1"/>
    </source>
</evidence>
<evidence type="ECO:0000313" key="2">
    <source>
        <dbReference type="Proteomes" id="UP001162501"/>
    </source>
</evidence>
<gene>
    <name evidence="1" type="ORF">MRATA1EN22A_LOCUS28447</name>
</gene>
<organism evidence="1 2">
    <name type="scientific">Rangifer tarandus platyrhynchus</name>
    <name type="common">Svalbard reindeer</name>
    <dbReference type="NCBI Taxonomy" id="3082113"/>
    <lineage>
        <taxon>Eukaryota</taxon>
        <taxon>Metazoa</taxon>
        <taxon>Chordata</taxon>
        <taxon>Craniata</taxon>
        <taxon>Vertebrata</taxon>
        <taxon>Euteleostomi</taxon>
        <taxon>Mammalia</taxon>
        <taxon>Eutheria</taxon>
        <taxon>Laurasiatheria</taxon>
        <taxon>Artiodactyla</taxon>
        <taxon>Ruminantia</taxon>
        <taxon>Pecora</taxon>
        <taxon>Cervidae</taxon>
        <taxon>Odocoileinae</taxon>
        <taxon>Rangifer</taxon>
    </lineage>
</organism>
<dbReference type="Proteomes" id="UP001162501">
    <property type="component" value="Chromosome 9"/>
</dbReference>
<proteinExistence type="predicted"/>
<sequence>MYKGLRFNFEIASHSFTDTEFFFFFFPFQVGQLRLSTHLNSSLRDLCSFNSAYQRVSWGKTSFSGNDLNDSVTLLCFSVVTTCKLRGKRQYCSIYEMHSLFSLMGSRD</sequence>
<reference evidence="1" key="2">
    <citation type="submission" date="2025-03" db="EMBL/GenBank/DDBJ databases">
        <authorList>
            <consortium name="ELIXIR-Norway"/>
            <consortium name="Elixir Norway"/>
        </authorList>
    </citation>
    <scope>NUCLEOTIDE SEQUENCE</scope>
</reference>
<name>A0AC60AAU2_RANTA</name>
<reference evidence="1" key="1">
    <citation type="submission" date="2023-05" db="EMBL/GenBank/DDBJ databases">
        <authorList>
            <consortium name="ELIXIR-Norway"/>
        </authorList>
    </citation>
    <scope>NUCLEOTIDE SEQUENCE</scope>
</reference>
<dbReference type="EMBL" id="OX596093">
    <property type="protein sequence ID" value="CAN0572283.1"/>
    <property type="molecule type" value="Genomic_DNA"/>
</dbReference>
<protein>
    <submittedName>
        <fullName evidence="1">Uncharacterized protein</fullName>
    </submittedName>
</protein>